<name>A0ACC0UQ46_9AGAM</name>
<reference evidence="1" key="1">
    <citation type="submission" date="2021-03" db="EMBL/GenBank/DDBJ databases">
        <title>Evolutionary priming and transition to the ectomycorrhizal habit in an iconic lineage of mushroom-forming fungi: is preadaptation a requirement?</title>
        <authorList>
            <consortium name="DOE Joint Genome Institute"/>
            <person name="Looney B.P."/>
            <person name="Miyauchi S."/>
            <person name="Morin E."/>
            <person name="Drula E."/>
            <person name="Courty P.E."/>
            <person name="Chicoki N."/>
            <person name="Fauchery L."/>
            <person name="Kohler A."/>
            <person name="Kuo A."/>
            <person name="LaButti K."/>
            <person name="Pangilinan J."/>
            <person name="Lipzen A."/>
            <person name="Riley R."/>
            <person name="Andreopoulos W."/>
            <person name="He G."/>
            <person name="Johnson J."/>
            <person name="Barry K.W."/>
            <person name="Grigoriev I.V."/>
            <person name="Nagy L."/>
            <person name="Hibbett D."/>
            <person name="Henrissat B."/>
            <person name="Matheny P.B."/>
            <person name="Labbe J."/>
            <person name="Martin A.F."/>
        </authorList>
    </citation>
    <scope>NUCLEOTIDE SEQUENCE</scope>
    <source>
        <strain evidence="1">BPL698</strain>
    </source>
</reference>
<organism evidence="1 2">
    <name type="scientific">Russula earlei</name>
    <dbReference type="NCBI Taxonomy" id="71964"/>
    <lineage>
        <taxon>Eukaryota</taxon>
        <taxon>Fungi</taxon>
        <taxon>Dikarya</taxon>
        <taxon>Basidiomycota</taxon>
        <taxon>Agaricomycotina</taxon>
        <taxon>Agaricomycetes</taxon>
        <taxon>Russulales</taxon>
        <taxon>Russulaceae</taxon>
        <taxon>Russula</taxon>
    </lineage>
</organism>
<keyword evidence="2" id="KW-1185">Reference proteome</keyword>
<protein>
    <submittedName>
        <fullName evidence="1">Uncharacterized protein</fullName>
    </submittedName>
</protein>
<dbReference type="Proteomes" id="UP001207468">
    <property type="component" value="Unassembled WGS sequence"/>
</dbReference>
<evidence type="ECO:0000313" key="2">
    <source>
        <dbReference type="Proteomes" id="UP001207468"/>
    </source>
</evidence>
<comment type="caution">
    <text evidence="1">The sequence shown here is derived from an EMBL/GenBank/DDBJ whole genome shotgun (WGS) entry which is preliminary data.</text>
</comment>
<sequence length="495" mass="54651">MATLLSRIPFDSAVLNANALSKFNDSQRPTESSPTNLTSNSPPPQSEPPSAPARSEPAPNADLETQESLDTEVLDFQKSSTNQQASDVEADKTTGDIADLIAQYGSSSATSWLEFGRYKIWRPDVPIHQSSFPPVQGYLRSDPYVFAWGNPIVSDPSALEATCAAFIDWAKTQKLHPIWLCVDSQMEQVLGAQGSQFGWSTLSCIVEDFLDPRSVVELAHSHGGGSEVKDFKKNLRRAEREDVQVREVQPEQWTDAMKRQVEQGIANWKKSKSGIQIASTSFQPWLDFEHRRYWIAEKGSDIVAILVLTGIHHTQYQIKNAVSFPNAPRGTSEMIIYRAMADIQDEGVPSDDSDRKSEYGALVWTQTDLEVARRTQESSSHSRSSSVDSGRSESPASSQSSSGKSTPSGFRPSGVAVTFGITASDTLTPVDNLGGWKITWLSKTYNKVVGLTGLTRRGDFRNKFHSKHMPMYVCYSADEGFGLDGVNKLIKCLRQ</sequence>
<accession>A0ACC0UQ46</accession>
<proteinExistence type="predicted"/>
<dbReference type="EMBL" id="JAGFNK010000002">
    <property type="protein sequence ID" value="KAI9513222.1"/>
    <property type="molecule type" value="Genomic_DNA"/>
</dbReference>
<evidence type="ECO:0000313" key="1">
    <source>
        <dbReference type="EMBL" id="KAI9513222.1"/>
    </source>
</evidence>
<gene>
    <name evidence="1" type="ORF">F5148DRAFT_1145533</name>
</gene>